<dbReference type="OrthoDB" id="10249433at2759"/>
<feature type="region of interest" description="Disordered" evidence="1">
    <location>
        <begin position="519"/>
        <end position="590"/>
    </location>
</feature>
<feature type="compositionally biased region" description="Basic and acidic residues" evidence="1">
    <location>
        <begin position="568"/>
        <end position="577"/>
    </location>
</feature>
<evidence type="ECO:0000313" key="2">
    <source>
        <dbReference type="EMBL" id="KAF8401617.1"/>
    </source>
</evidence>
<feature type="region of interest" description="Disordered" evidence="1">
    <location>
        <begin position="370"/>
        <end position="405"/>
    </location>
</feature>
<proteinExistence type="predicted"/>
<keyword evidence="3" id="KW-1185">Reference proteome</keyword>
<dbReference type="Proteomes" id="UP000655225">
    <property type="component" value="Unassembled WGS sequence"/>
</dbReference>
<organism evidence="2 3">
    <name type="scientific">Tetracentron sinense</name>
    <name type="common">Spur-leaf</name>
    <dbReference type="NCBI Taxonomy" id="13715"/>
    <lineage>
        <taxon>Eukaryota</taxon>
        <taxon>Viridiplantae</taxon>
        <taxon>Streptophyta</taxon>
        <taxon>Embryophyta</taxon>
        <taxon>Tracheophyta</taxon>
        <taxon>Spermatophyta</taxon>
        <taxon>Magnoliopsida</taxon>
        <taxon>Trochodendrales</taxon>
        <taxon>Trochodendraceae</taxon>
        <taxon>Tetracentron</taxon>
    </lineage>
</organism>
<comment type="caution">
    <text evidence="2">The sequence shown here is derived from an EMBL/GenBank/DDBJ whole genome shotgun (WGS) entry which is preliminary data.</text>
</comment>
<feature type="region of interest" description="Disordered" evidence="1">
    <location>
        <begin position="169"/>
        <end position="213"/>
    </location>
</feature>
<feature type="compositionally biased region" description="Polar residues" evidence="1">
    <location>
        <begin position="580"/>
        <end position="590"/>
    </location>
</feature>
<sequence length="612" mass="64564">MLNRAREGGSASQLDPSLGIIRVEPFSSIEGVGPSLKNPSPFQRGKGVAGPESLGPVALGPWASSSGLGPLILSSGPVQGGLVAPLLSEGPGLDDPTLEDIGHAKISGVEGVSESPLVCRLDYEDVVDLGGSAMAWRSTEALMGGQKQVVETVDFGGMLDGLSKASEVSGGSVRVSSDREAEGGEGGLFKRRLSEDKGSEEGGRACVEKRGKGREESSLQGGCLLLVGGGGGLAVPEKGSVSSKKVFYSQEQSSPGEFGRSELGPDVLGNSSSGSPGRAAMLKPEEVSDWVISHMEGLSRFLGVSIEGHERRKLCSGNKDVVDGNCFDTMHDYFGKGWFPLYSLSGSSYNFLLIAEPTANGTTEDAIKQLRSRRPMSRTEVPSDLPCKEKQSEAEEDGTEQDPVASSSRLICFELSNGHPYGPHVPTSGDDDQYVEYPLDNLADFPSNMEEEERMFMEAVIESLKDLEIRHPHEEEQPSNVSISSPESSRKDDPEASSIAEYCGSLKTDDSSTSVTNAHDLAFENPSPDVSVSSAGPTFDTPPSFIESGSIGTSARSDASASIQSSSDGDKTARDADTAGGTQATLTVQKNPAGHIMDGLMHRWGLNFFKNS</sequence>
<evidence type="ECO:0000313" key="3">
    <source>
        <dbReference type="Proteomes" id="UP000655225"/>
    </source>
</evidence>
<feature type="region of interest" description="Disordered" evidence="1">
    <location>
        <begin position="473"/>
        <end position="497"/>
    </location>
</feature>
<name>A0A834ZFJ1_TETSI</name>
<dbReference type="AlphaFoldDB" id="A0A834ZFJ1"/>
<feature type="region of interest" description="Disordered" evidence="1">
    <location>
        <begin position="252"/>
        <end position="280"/>
    </location>
</feature>
<evidence type="ECO:0000256" key="1">
    <source>
        <dbReference type="SAM" id="MobiDB-lite"/>
    </source>
</evidence>
<gene>
    <name evidence="2" type="ORF">HHK36_012563</name>
</gene>
<dbReference type="EMBL" id="JABCRI010000008">
    <property type="protein sequence ID" value="KAF8401617.1"/>
    <property type="molecule type" value="Genomic_DNA"/>
</dbReference>
<accession>A0A834ZFJ1</accession>
<protein>
    <submittedName>
        <fullName evidence="2">Uncharacterized protein</fullName>
    </submittedName>
</protein>
<feature type="compositionally biased region" description="Low complexity" evidence="1">
    <location>
        <begin position="554"/>
        <end position="567"/>
    </location>
</feature>
<reference evidence="2 3" key="1">
    <citation type="submission" date="2020-04" db="EMBL/GenBank/DDBJ databases">
        <title>Plant Genome Project.</title>
        <authorList>
            <person name="Zhang R.-G."/>
        </authorList>
    </citation>
    <scope>NUCLEOTIDE SEQUENCE [LARGE SCALE GENOMIC DNA]</scope>
    <source>
        <strain evidence="2">YNK0</strain>
        <tissue evidence="2">Leaf</tissue>
    </source>
</reference>
<feature type="compositionally biased region" description="Basic and acidic residues" evidence="1">
    <location>
        <begin position="192"/>
        <end position="213"/>
    </location>
</feature>